<dbReference type="InterPro" id="IPR035979">
    <property type="entry name" value="RBD_domain_sf"/>
</dbReference>
<proteinExistence type="predicted"/>
<dbReference type="InterPro" id="IPR050441">
    <property type="entry name" value="RBM"/>
</dbReference>
<evidence type="ECO:0000256" key="1">
    <source>
        <dbReference type="PROSITE-ProRule" id="PRU00176"/>
    </source>
</evidence>
<feature type="region of interest" description="Disordered" evidence="2">
    <location>
        <begin position="18"/>
        <end position="114"/>
    </location>
</feature>
<organism evidence="4 5">
    <name type="scientific">Cavenderia fasciculata</name>
    <name type="common">Slime mold</name>
    <name type="synonym">Dictyostelium fasciculatum</name>
    <dbReference type="NCBI Taxonomy" id="261658"/>
    <lineage>
        <taxon>Eukaryota</taxon>
        <taxon>Amoebozoa</taxon>
        <taxon>Evosea</taxon>
        <taxon>Eumycetozoa</taxon>
        <taxon>Dictyostelia</taxon>
        <taxon>Acytosteliales</taxon>
        <taxon>Cavenderiaceae</taxon>
        <taxon>Cavenderia</taxon>
    </lineage>
</organism>
<feature type="domain" description="RRM" evidence="3">
    <location>
        <begin position="112"/>
        <end position="190"/>
    </location>
</feature>
<dbReference type="SUPFAM" id="SSF54928">
    <property type="entry name" value="RNA-binding domain, RBD"/>
    <property type="match status" value="1"/>
</dbReference>
<feature type="compositionally biased region" description="Low complexity" evidence="2">
    <location>
        <begin position="26"/>
        <end position="46"/>
    </location>
</feature>
<dbReference type="RefSeq" id="XP_004360968.1">
    <property type="nucleotide sequence ID" value="XM_004360911.1"/>
</dbReference>
<reference evidence="5" key="1">
    <citation type="journal article" date="2011" name="Genome Res.">
        <title>Phylogeny-wide analysis of social amoeba genomes highlights ancient origins for complex intercellular communication.</title>
        <authorList>
            <person name="Heidel A.J."/>
            <person name="Lawal H.M."/>
            <person name="Felder M."/>
            <person name="Schilde C."/>
            <person name="Helps N.R."/>
            <person name="Tunggal B."/>
            <person name="Rivero F."/>
            <person name="John U."/>
            <person name="Schleicher M."/>
            <person name="Eichinger L."/>
            <person name="Platzer M."/>
            <person name="Noegel A.A."/>
            <person name="Schaap P."/>
            <person name="Gloeckner G."/>
        </authorList>
    </citation>
    <scope>NUCLEOTIDE SEQUENCE [LARGE SCALE GENOMIC DNA]</scope>
    <source>
        <strain evidence="5">SH3</strain>
    </source>
</reference>
<dbReference type="GO" id="GO:0003723">
    <property type="term" value="F:RNA binding"/>
    <property type="evidence" value="ECO:0007669"/>
    <property type="project" value="UniProtKB-UniRule"/>
</dbReference>
<evidence type="ECO:0000313" key="4">
    <source>
        <dbReference type="EMBL" id="EGG23117.1"/>
    </source>
</evidence>
<dbReference type="OrthoDB" id="439808at2759"/>
<dbReference type="InterPro" id="IPR012677">
    <property type="entry name" value="Nucleotide-bd_a/b_plait_sf"/>
</dbReference>
<dbReference type="KEGG" id="dfa:DFA_05247"/>
<dbReference type="Pfam" id="PF00076">
    <property type="entry name" value="RRM_1"/>
    <property type="match status" value="1"/>
</dbReference>
<gene>
    <name evidence="4" type="primary">tra2</name>
    <name evidence="4" type="ORF">DFA_05247</name>
</gene>
<feature type="compositionally biased region" description="Polar residues" evidence="2">
    <location>
        <begin position="58"/>
        <end position="67"/>
    </location>
</feature>
<dbReference type="PROSITE" id="PS50102">
    <property type="entry name" value="RRM"/>
    <property type="match status" value="1"/>
</dbReference>
<evidence type="ECO:0000256" key="2">
    <source>
        <dbReference type="SAM" id="MobiDB-lite"/>
    </source>
</evidence>
<dbReference type="PANTHER" id="PTHR48034">
    <property type="entry name" value="TRANSFORMER-2 SEX-DETERMINING PROTEIN-RELATED"/>
    <property type="match status" value="1"/>
</dbReference>
<dbReference type="EMBL" id="GL883008">
    <property type="protein sequence ID" value="EGG23117.1"/>
    <property type="molecule type" value="Genomic_DNA"/>
</dbReference>
<sequence>MCIYTINPFISNTSTIGKMHESDAHGGSPSVGTSSNNNNNNTTASSESYPHDGIANGGRNSNERSGANSSGDRFDRDRNDRDRNDRNDRSNSQDDEETQRLNKLANTAPPSRVLGVFGLNPRTTESDLDQVFSKYGKLEKVNLIRDRQTRSSRCYAFIYFDNKEDAVSAKEGSLSLELDGRVIRIDYSASQKPHDPTPGRYFGTPSRYSPYKRYDDRGGYNRGGDRGGDRGYDRYDRDRSRDRGYDRYDRDRSRDRDYDRDRGYDRDRSRDRGGDRGGDRDRGYDRDRSRDRGYDRDNSRDRYR</sequence>
<accession>F4PNR4</accession>
<keyword evidence="1" id="KW-0694">RNA-binding</keyword>
<feature type="compositionally biased region" description="Basic and acidic residues" evidence="2">
    <location>
        <begin position="212"/>
        <end position="304"/>
    </location>
</feature>
<dbReference type="InterPro" id="IPR000504">
    <property type="entry name" value="RRM_dom"/>
</dbReference>
<dbReference type="Proteomes" id="UP000007797">
    <property type="component" value="Unassembled WGS sequence"/>
</dbReference>
<dbReference type="Gene3D" id="3.30.70.330">
    <property type="match status" value="1"/>
</dbReference>
<dbReference type="SMART" id="SM00360">
    <property type="entry name" value="RRM"/>
    <property type="match status" value="1"/>
</dbReference>
<protein>
    <submittedName>
        <fullName evidence="4">RNA-binding region RNP-1 domain-containing protein</fullName>
    </submittedName>
</protein>
<name>F4PNR4_CACFS</name>
<dbReference type="GeneID" id="14875387"/>
<evidence type="ECO:0000313" key="5">
    <source>
        <dbReference type="Proteomes" id="UP000007797"/>
    </source>
</evidence>
<dbReference type="AlphaFoldDB" id="F4PNR4"/>
<keyword evidence="5" id="KW-1185">Reference proteome</keyword>
<dbReference type="STRING" id="1054147.F4PNR4"/>
<dbReference type="OMA" id="RAKEECQ"/>
<dbReference type="CDD" id="cd12363">
    <property type="entry name" value="RRM_TRA2"/>
    <property type="match status" value="1"/>
</dbReference>
<evidence type="ECO:0000259" key="3">
    <source>
        <dbReference type="PROSITE" id="PS50102"/>
    </source>
</evidence>
<feature type="compositionally biased region" description="Basic and acidic residues" evidence="2">
    <location>
        <begin position="72"/>
        <end position="92"/>
    </location>
</feature>
<feature type="region of interest" description="Disordered" evidence="2">
    <location>
        <begin position="189"/>
        <end position="304"/>
    </location>
</feature>